<sequence>MNIACPHCSALHWYAERLINSPTSHPLFGTCCNSGKVRLALLPDPPAPLRELFEGDHEQAREFRNNTRQYNSTFAFTSLGVNIDDSFNTNRSGQAPWVFRIHGELCHRAGSLLPREGERPAYSQLYIYDPRMALDIRSTRNANLRQDTLALIQNTLLTTHQYAPIYRFAYNWLSEHGSTLDDGEVTIRLAVDPSRDRRRYNLPTADDVAVLLLQHGVGDYRDIVLRMRSGPLQRIHEGHPAYLPLHYPILFPYGTPGWHRELRLCDPSDPAHPPLTTSLTQTRFHAFRLHPRLYEFSTLLRAGRLLQEYIVDAWASSEQERLRFLRCHQDRLRACVYSGLEDAISGGRDVDLNELGRLIVLPSSYTGSPRHMQQLFQDSMAIARYFKRVDLFLTMTANP</sequence>
<dbReference type="PANTHER" id="PTHR45786">
    <property type="entry name" value="DNA BINDING PROTEIN-LIKE"/>
    <property type="match status" value="1"/>
</dbReference>
<name>A0A1Y2I8S7_TRAC3</name>
<dbReference type="PANTHER" id="PTHR45786:SF74">
    <property type="entry name" value="ATP-DEPENDENT DNA HELICASE"/>
    <property type="match status" value="1"/>
</dbReference>
<accession>A0A1Y2I8S7</accession>
<dbReference type="Proteomes" id="UP000193067">
    <property type="component" value="Unassembled WGS sequence"/>
</dbReference>
<evidence type="ECO:0000313" key="2">
    <source>
        <dbReference type="EMBL" id="OSC97528.1"/>
    </source>
</evidence>
<evidence type="ECO:0000259" key="1">
    <source>
        <dbReference type="Pfam" id="PF14214"/>
    </source>
</evidence>
<proteinExistence type="predicted"/>
<dbReference type="InterPro" id="IPR025476">
    <property type="entry name" value="Helitron_helicase-like"/>
</dbReference>
<keyword evidence="3" id="KW-1185">Reference proteome</keyword>
<dbReference type="AlphaFoldDB" id="A0A1Y2I8S7"/>
<dbReference type="OrthoDB" id="2272314at2759"/>
<organism evidence="2 3">
    <name type="scientific">Trametes coccinea (strain BRFM310)</name>
    <name type="common">Pycnoporus coccineus</name>
    <dbReference type="NCBI Taxonomy" id="1353009"/>
    <lineage>
        <taxon>Eukaryota</taxon>
        <taxon>Fungi</taxon>
        <taxon>Dikarya</taxon>
        <taxon>Basidiomycota</taxon>
        <taxon>Agaricomycotina</taxon>
        <taxon>Agaricomycetes</taxon>
        <taxon>Polyporales</taxon>
        <taxon>Polyporaceae</taxon>
        <taxon>Trametes</taxon>
    </lineage>
</organism>
<dbReference type="Pfam" id="PF14214">
    <property type="entry name" value="Helitron_like_N"/>
    <property type="match status" value="1"/>
</dbReference>
<feature type="domain" description="Helitron helicase-like" evidence="1">
    <location>
        <begin position="284"/>
        <end position="399"/>
    </location>
</feature>
<dbReference type="EMBL" id="KZ084150">
    <property type="protein sequence ID" value="OSC97528.1"/>
    <property type="molecule type" value="Genomic_DNA"/>
</dbReference>
<evidence type="ECO:0000313" key="3">
    <source>
        <dbReference type="Proteomes" id="UP000193067"/>
    </source>
</evidence>
<reference evidence="2 3" key="1">
    <citation type="journal article" date="2015" name="Biotechnol. Biofuels">
        <title>Enhanced degradation of softwood versus hardwood by the white-rot fungus Pycnoporus coccineus.</title>
        <authorList>
            <person name="Couturier M."/>
            <person name="Navarro D."/>
            <person name="Chevret D."/>
            <person name="Henrissat B."/>
            <person name="Piumi F."/>
            <person name="Ruiz-Duenas F.J."/>
            <person name="Martinez A.T."/>
            <person name="Grigoriev I.V."/>
            <person name="Riley R."/>
            <person name="Lipzen A."/>
            <person name="Berrin J.G."/>
            <person name="Master E.R."/>
            <person name="Rosso M.N."/>
        </authorList>
    </citation>
    <scope>NUCLEOTIDE SEQUENCE [LARGE SCALE GENOMIC DNA]</scope>
    <source>
        <strain evidence="2 3">BRFM310</strain>
    </source>
</reference>
<protein>
    <recommendedName>
        <fullName evidence="1">Helitron helicase-like domain-containing protein</fullName>
    </recommendedName>
</protein>
<dbReference type="STRING" id="1353009.A0A1Y2I8S7"/>
<gene>
    <name evidence="2" type="ORF">PYCCODRAFT_1351115</name>
</gene>
<feature type="non-terminal residue" evidence="2">
    <location>
        <position position="399"/>
    </location>
</feature>